<feature type="domain" description="Cyclic nucleotide-binding" evidence="1">
    <location>
        <begin position="13"/>
        <end position="82"/>
    </location>
</feature>
<gene>
    <name evidence="2" type="ORF">SAMN05421541_108235</name>
</gene>
<evidence type="ECO:0000259" key="1">
    <source>
        <dbReference type="PROSITE" id="PS50042"/>
    </source>
</evidence>
<dbReference type="InterPro" id="IPR000595">
    <property type="entry name" value="cNMP-bd_dom"/>
</dbReference>
<dbReference type="OrthoDB" id="290916at2"/>
<dbReference type="PROSITE" id="PS50042">
    <property type="entry name" value="CNMP_BINDING_3"/>
    <property type="match status" value="1"/>
</dbReference>
<dbReference type="RefSeq" id="WP_093617104.1">
    <property type="nucleotide sequence ID" value="NZ_BOMT01000106.1"/>
</dbReference>
<sequence length="158" mass="17821">MRTTVETLAEQPFLAGLTDHQLSLLAPLTSRSMFHAGNRIFREGAPAEEFWLITEGRVFLDCEVPGYDSFVLETLRAPAVLGCSWLFPPYRWQFGAVSIHTTEVLAFNGPQTRALLQSDPGLGHELTTRFLRVMGDRLHAARRRLADCRRETGHRADL</sequence>
<dbReference type="InterPro" id="IPR018490">
    <property type="entry name" value="cNMP-bd_dom_sf"/>
</dbReference>
<keyword evidence="3" id="KW-1185">Reference proteome</keyword>
<proteinExistence type="predicted"/>
<accession>A0A1I2HJF4</accession>
<dbReference type="CDD" id="cd00038">
    <property type="entry name" value="CAP_ED"/>
    <property type="match status" value="1"/>
</dbReference>
<organism evidence="2 3">
    <name type="scientific">Actinoplanes philippinensis</name>
    <dbReference type="NCBI Taxonomy" id="35752"/>
    <lineage>
        <taxon>Bacteria</taxon>
        <taxon>Bacillati</taxon>
        <taxon>Actinomycetota</taxon>
        <taxon>Actinomycetes</taxon>
        <taxon>Micromonosporales</taxon>
        <taxon>Micromonosporaceae</taxon>
        <taxon>Actinoplanes</taxon>
    </lineage>
</organism>
<dbReference type="Pfam" id="PF00027">
    <property type="entry name" value="cNMP_binding"/>
    <property type="match status" value="1"/>
</dbReference>
<dbReference type="AlphaFoldDB" id="A0A1I2HJF4"/>
<evidence type="ECO:0000313" key="2">
    <source>
        <dbReference type="EMBL" id="SFF29563.1"/>
    </source>
</evidence>
<protein>
    <submittedName>
        <fullName evidence="2">Cyclic nucleotide-binding domain-containing protein</fullName>
    </submittedName>
</protein>
<dbReference type="Proteomes" id="UP000199645">
    <property type="component" value="Unassembled WGS sequence"/>
</dbReference>
<dbReference type="Gene3D" id="2.60.120.10">
    <property type="entry name" value="Jelly Rolls"/>
    <property type="match status" value="1"/>
</dbReference>
<reference evidence="2 3" key="1">
    <citation type="submission" date="2016-10" db="EMBL/GenBank/DDBJ databases">
        <authorList>
            <person name="de Groot N.N."/>
        </authorList>
    </citation>
    <scope>NUCLEOTIDE SEQUENCE [LARGE SCALE GENOMIC DNA]</scope>
    <source>
        <strain evidence="2 3">DSM 43019</strain>
    </source>
</reference>
<dbReference type="EMBL" id="FONV01000008">
    <property type="protein sequence ID" value="SFF29563.1"/>
    <property type="molecule type" value="Genomic_DNA"/>
</dbReference>
<dbReference type="STRING" id="35752.SAMN05421541_108235"/>
<evidence type="ECO:0000313" key="3">
    <source>
        <dbReference type="Proteomes" id="UP000199645"/>
    </source>
</evidence>
<dbReference type="InterPro" id="IPR014710">
    <property type="entry name" value="RmlC-like_jellyroll"/>
</dbReference>
<name>A0A1I2HJF4_9ACTN</name>
<dbReference type="SUPFAM" id="SSF51206">
    <property type="entry name" value="cAMP-binding domain-like"/>
    <property type="match status" value="1"/>
</dbReference>